<proteinExistence type="predicted"/>
<dbReference type="AlphaFoldDB" id="A0A0W0F7A5"/>
<evidence type="ECO:0000313" key="2">
    <source>
        <dbReference type="Proteomes" id="UP000054988"/>
    </source>
</evidence>
<protein>
    <submittedName>
        <fullName evidence="1">Uncharacterized protein</fullName>
    </submittedName>
</protein>
<gene>
    <name evidence="1" type="ORF">WG66_15259</name>
</gene>
<organism evidence="1 2">
    <name type="scientific">Moniliophthora roreri</name>
    <name type="common">Frosty pod rot fungus</name>
    <name type="synonym">Monilia roreri</name>
    <dbReference type="NCBI Taxonomy" id="221103"/>
    <lineage>
        <taxon>Eukaryota</taxon>
        <taxon>Fungi</taxon>
        <taxon>Dikarya</taxon>
        <taxon>Basidiomycota</taxon>
        <taxon>Agaricomycotina</taxon>
        <taxon>Agaricomycetes</taxon>
        <taxon>Agaricomycetidae</taxon>
        <taxon>Agaricales</taxon>
        <taxon>Marasmiineae</taxon>
        <taxon>Marasmiaceae</taxon>
        <taxon>Moniliophthora</taxon>
    </lineage>
</organism>
<evidence type="ECO:0000313" key="1">
    <source>
        <dbReference type="EMBL" id="KTB32181.1"/>
    </source>
</evidence>
<dbReference type="Gene3D" id="3.40.50.1820">
    <property type="entry name" value="alpha/beta hydrolase"/>
    <property type="match status" value="1"/>
</dbReference>
<name>A0A0W0F7A5_MONRR</name>
<dbReference type="EMBL" id="LATX01002250">
    <property type="protein sequence ID" value="KTB32181.1"/>
    <property type="molecule type" value="Genomic_DNA"/>
</dbReference>
<sequence>MSSISTPCIGTVEDAEECIQQLVRQTVGCDSSTTIAQCLRESSELALRTASDAISYKYQLGPLLLTIPDLPSRLIASSKFAKVSVFAGHITFNAFLHLAGVKPIGANAFGNKTEEFRGGIARRTHNFTDANNAKFEEILSTVGREPGWFSSQWDRAGTDLTDMWFG</sequence>
<comment type="caution">
    <text evidence="1">The sequence shown here is derived from an EMBL/GenBank/DDBJ whole genome shotgun (WGS) entry which is preliminary data.</text>
</comment>
<accession>A0A0W0F7A5</accession>
<dbReference type="Proteomes" id="UP000054988">
    <property type="component" value="Unassembled WGS sequence"/>
</dbReference>
<dbReference type="InterPro" id="IPR029058">
    <property type="entry name" value="AB_hydrolase_fold"/>
</dbReference>
<reference evidence="1 2" key="1">
    <citation type="submission" date="2015-12" db="EMBL/GenBank/DDBJ databases">
        <title>Draft genome sequence of Moniliophthora roreri, the causal agent of frosty pod rot of cacao.</title>
        <authorList>
            <person name="Aime M.C."/>
            <person name="Diaz-Valderrama J.R."/>
            <person name="Kijpornyongpan T."/>
            <person name="Phillips-Mora W."/>
        </authorList>
    </citation>
    <scope>NUCLEOTIDE SEQUENCE [LARGE SCALE GENOMIC DNA]</scope>
    <source>
        <strain evidence="1 2">MCA 2952</strain>
    </source>
</reference>